<gene>
    <name evidence="1" type="ORF">POSPLADRAFT_1063765</name>
</gene>
<dbReference type="EMBL" id="KZ111134">
    <property type="protein sequence ID" value="OSX55686.1"/>
    <property type="molecule type" value="Genomic_DNA"/>
</dbReference>
<sequence>VDECGRRIIAARKKPPRPSCAPKVPAHIVDECEKSYKAADEKKVKTTNVDTPGEQQKYAIALLEHLFTFLPPNATVAALYDIGCVVDRSLELYNILPVDIHQRLIFAISAMHTYGHQWACQIVYNPRLREGLGLTDGEGVERLWSRLRKLIPITRSSAAKVISLDLRDDLGHWIAQRLRHGVESREVSSLEELVRVDAPAHLKKELDVVLSLQADLDTVNKAIETTRTVLENGEASAESHEVVASLERSHTRLVDKVEALYSSLNITDSFPDFGNISLEFVRLLLMARDLKINIRKRAVGSFFEWDRLDQAVGGRHNPLGTKIHQQTRKAIVKRTPALKTAIRKFNRYCETLKELKQPEWTITIPLPLPTDLDALRDDTSLLADVWIDPSQAQAPRWLEDVDVRKGICALLLGDRCLEERHRLGREADNICRWYGSELAAAKLALATSSNADIAFLLQQRVCELLLLPAKWKNPLVSPQRFDAQTTLASETVNSALGDPQV</sequence>
<evidence type="ECO:0000313" key="2">
    <source>
        <dbReference type="Proteomes" id="UP000194127"/>
    </source>
</evidence>
<dbReference type="OrthoDB" id="3265112at2759"/>
<protein>
    <submittedName>
        <fullName evidence="1">Uncharacterized protein</fullName>
    </submittedName>
</protein>
<proteinExistence type="predicted"/>
<name>A0A1X6MHI7_9APHY</name>
<dbReference type="PANTHER" id="PTHR33096:SF1">
    <property type="entry name" value="CXC1-LIKE CYSTEINE CLUSTER ASSOCIATED WITH KDZ TRANSPOSASES DOMAIN-CONTAINING PROTEIN"/>
    <property type="match status" value="1"/>
</dbReference>
<dbReference type="RefSeq" id="XP_024332480.1">
    <property type="nucleotide sequence ID" value="XM_024481720.1"/>
</dbReference>
<accession>A0A1X6MHI7</accession>
<feature type="non-terminal residue" evidence="1">
    <location>
        <position position="501"/>
    </location>
</feature>
<dbReference type="InterPro" id="IPR040521">
    <property type="entry name" value="KDZ"/>
</dbReference>
<dbReference type="Proteomes" id="UP000194127">
    <property type="component" value="Unassembled WGS sequence"/>
</dbReference>
<dbReference type="Pfam" id="PF18758">
    <property type="entry name" value="KDZ"/>
    <property type="match status" value="1"/>
</dbReference>
<keyword evidence="2" id="KW-1185">Reference proteome</keyword>
<evidence type="ECO:0000313" key="1">
    <source>
        <dbReference type="EMBL" id="OSX55686.1"/>
    </source>
</evidence>
<dbReference type="PANTHER" id="PTHR33096">
    <property type="entry name" value="CXC2 DOMAIN-CONTAINING PROTEIN"/>
    <property type="match status" value="1"/>
</dbReference>
<dbReference type="AlphaFoldDB" id="A0A1X6MHI7"/>
<organism evidence="1 2">
    <name type="scientific">Postia placenta MAD-698-R-SB12</name>
    <dbReference type="NCBI Taxonomy" id="670580"/>
    <lineage>
        <taxon>Eukaryota</taxon>
        <taxon>Fungi</taxon>
        <taxon>Dikarya</taxon>
        <taxon>Basidiomycota</taxon>
        <taxon>Agaricomycotina</taxon>
        <taxon>Agaricomycetes</taxon>
        <taxon>Polyporales</taxon>
        <taxon>Adustoporiaceae</taxon>
        <taxon>Rhodonia</taxon>
    </lineage>
</organism>
<reference evidence="1 2" key="1">
    <citation type="submission" date="2017-04" db="EMBL/GenBank/DDBJ databases">
        <title>Genome Sequence of the Model Brown-Rot Fungus Postia placenta SB12.</title>
        <authorList>
            <consortium name="DOE Joint Genome Institute"/>
            <person name="Gaskell J."/>
            <person name="Kersten P."/>
            <person name="Larrondo L.F."/>
            <person name="Canessa P."/>
            <person name="Martinez D."/>
            <person name="Hibbett D."/>
            <person name="Schmoll M."/>
            <person name="Kubicek C.P."/>
            <person name="Martinez A.T."/>
            <person name="Yadav J."/>
            <person name="Master E."/>
            <person name="Magnuson J.K."/>
            <person name="James T."/>
            <person name="Yaver D."/>
            <person name="Berka R."/>
            <person name="Labutti K."/>
            <person name="Lipzen A."/>
            <person name="Aerts A."/>
            <person name="Barry K."/>
            <person name="Henrissat B."/>
            <person name="Blanchette R."/>
            <person name="Grigoriev I."/>
            <person name="Cullen D."/>
        </authorList>
    </citation>
    <scope>NUCLEOTIDE SEQUENCE [LARGE SCALE GENOMIC DNA]</scope>
    <source>
        <strain evidence="1 2">MAD-698-R-SB12</strain>
    </source>
</reference>
<dbReference type="STRING" id="670580.A0A1X6MHI7"/>
<feature type="non-terminal residue" evidence="1">
    <location>
        <position position="1"/>
    </location>
</feature>
<dbReference type="GeneID" id="36326670"/>